<evidence type="ECO:0000313" key="4">
    <source>
        <dbReference type="EMBL" id="KAJ8318887.1"/>
    </source>
</evidence>
<protein>
    <recommendedName>
        <fullName evidence="3">BTB domain-containing protein</fullName>
    </recommendedName>
</protein>
<keyword evidence="5" id="KW-1185">Reference proteome</keyword>
<evidence type="ECO:0000313" key="5">
    <source>
        <dbReference type="Proteomes" id="UP001217089"/>
    </source>
</evidence>
<keyword evidence="1" id="KW-0880">Kelch repeat</keyword>
<dbReference type="InterPro" id="IPR011705">
    <property type="entry name" value="BACK"/>
</dbReference>
<dbReference type="Proteomes" id="UP001217089">
    <property type="component" value="Unassembled WGS sequence"/>
</dbReference>
<dbReference type="SMART" id="SM00875">
    <property type="entry name" value="BACK"/>
    <property type="match status" value="1"/>
</dbReference>
<accession>A0ABQ9FQH3</accession>
<dbReference type="Gene3D" id="3.30.710.10">
    <property type="entry name" value="Potassium Channel Kv1.1, Chain A"/>
    <property type="match status" value="1"/>
</dbReference>
<dbReference type="SMART" id="SM00225">
    <property type="entry name" value="BTB"/>
    <property type="match status" value="1"/>
</dbReference>
<dbReference type="PANTHER" id="PTHR24412:SF498">
    <property type="entry name" value="KELCH-LIKE PROTEIN 26 ISOFORM X1"/>
    <property type="match status" value="1"/>
</dbReference>
<organism evidence="4 5">
    <name type="scientific">Tegillarca granosa</name>
    <name type="common">Malaysian cockle</name>
    <name type="synonym">Anadara granosa</name>
    <dbReference type="NCBI Taxonomy" id="220873"/>
    <lineage>
        <taxon>Eukaryota</taxon>
        <taxon>Metazoa</taxon>
        <taxon>Spiralia</taxon>
        <taxon>Lophotrochozoa</taxon>
        <taxon>Mollusca</taxon>
        <taxon>Bivalvia</taxon>
        <taxon>Autobranchia</taxon>
        <taxon>Pteriomorphia</taxon>
        <taxon>Arcoida</taxon>
        <taxon>Arcoidea</taxon>
        <taxon>Arcidae</taxon>
        <taxon>Tegillarca</taxon>
    </lineage>
</organism>
<comment type="caution">
    <text evidence="4">The sequence shown here is derived from an EMBL/GenBank/DDBJ whole genome shotgun (WGS) entry which is preliminary data.</text>
</comment>
<dbReference type="Pfam" id="PF07707">
    <property type="entry name" value="BACK"/>
    <property type="match status" value="1"/>
</dbReference>
<reference evidence="4 5" key="1">
    <citation type="submission" date="2022-12" db="EMBL/GenBank/DDBJ databases">
        <title>Chromosome-level genome of Tegillarca granosa.</title>
        <authorList>
            <person name="Kim J."/>
        </authorList>
    </citation>
    <scope>NUCLEOTIDE SEQUENCE [LARGE SCALE GENOMIC DNA]</scope>
    <source>
        <strain evidence="4">Teg-2019</strain>
        <tissue evidence="4">Adductor muscle</tissue>
    </source>
</reference>
<proteinExistence type="predicted"/>
<dbReference type="InterPro" id="IPR000210">
    <property type="entry name" value="BTB/POZ_dom"/>
</dbReference>
<dbReference type="PROSITE" id="PS50097">
    <property type="entry name" value="BTB"/>
    <property type="match status" value="1"/>
</dbReference>
<evidence type="ECO:0000256" key="2">
    <source>
        <dbReference type="ARBA" id="ARBA00022737"/>
    </source>
</evidence>
<feature type="domain" description="BTB" evidence="3">
    <location>
        <begin position="46"/>
        <end position="113"/>
    </location>
</feature>
<dbReference type="EMBL" id="JARBDR010000214">
    <property type="protein sequence ID" value="KAJ8318887.1"/>
    <property type="molecule type" value="Genomic_DNA"/>
</dbReference>
<gene>
    <name evidence="4" type="ORF">KUTeg_003978</name>
</gene>
<evidence type="ECO:0000259" key="3">
    <source>
        <dbReference type="PROSITE" id="PS50097"/>
    </source>
</evidence>
<dbReference type="SUPFAM" id="SSF54695">
    <property type="entry name" value="POZ domain"/>
    <property type="match status" value="1"/>
</dbReference>
<dbReference type="Gene3D" id="1.25.40.420">
    <property type="match status" value="1"/>
</dbReference>
<dbReference type="Pfam" id="PF00651">
    <property type="entry name" value="BTB"/>
    <property type="match status" value="1"/>
</dbReference>
<name>A0ABQ9FQH3_TEGGR</name>
<keyword evidence="2" id="KW-0677">Repeat</keyword>
<evidence type="ECO:0000256" key="1">
    <source>
        <dbReference type="ARBA" id="ARBA00022441"/>
    </source>
</evidence>
<dbReference type="InterPro" id="IPR011333">
    <property type="entry name" value="SKP1/BTB/POZ_sf"/>
</dbReference>
<sequence length="251" mass="29205">MTRIINSEIVEYLSIEKRNYMDHSIPTVSKCLLNGIRKLYESDRYTDVTIYVENQPLSCHKVILSAVSGYFDAMFSSGMREATSEKIALQNISLKTFKDILSFVYSGKDIINHETAEELLVASSMLQMDCLQVKCEKFMVHNIDNNNCLNMWKLGKTLNCGMIVKVSKPFVLDHFQEIAESEDFLRLEKDDVLSFVHDENLNVAREEFVCDVIFKWIKKDEEKRKTCVTGTIYEFKVFVNDFRLHFRCGRL</sequence>
<dbReference type="PANTHER" id="PTHR24412">
    <property type="entry name" value="KELCH PROTEIN"/>
    <property type="match status" value="1"/>
</dbReference>